<organism evidence="11 12">
    <name type="scientific">Mesoterricola silvestris</name>
    <dbReference type="NCBI Taxonomy" id="2927979"/>
    <lineage>
        <taxon>Bacteria</taxon>
        <taxon>Pseudomonadati</taxon>
        <taxon>Acidobacteriota</taxon>
        <taxon>Holophagae</taxon>
        <taxon>Holophagales</taxon>
        <taxon>Holophagaceae</taxon>
        <taxon>Mesoterricola</taxon>
    </lineage>
</organism>
<dbReference type="InterPro" id="IPR005467">
    <property type="entry name" value="His_kinase_dom"/>
</dbReference>
<evidence type="ECO:0000313" key="11">
    <source>
        <dbReference type="EMBL" id="BDU73151.1"/>
    </source>
</evidence>
<evidence type="ECO:0000313" key="12">
    <source>
        <dbReference type="Proteomes" id="UP001238179"/>
    </source>
</evidence>
<evidence type="ECO:0000256" key="6">
    <source>
        <dbReference type="ARBA" id="ARBA00022777"/>
    </source>
</evidence>
<reference evidence="12" key="1">
    <citation type="journal article" date="2023" name="Int. J. Syst. Evol. Microbiol.">
        <title>Mesoterricola silvestris gen. nov., sp. nov., Mesoterricola sediminis sp. nov., Geothrix oryzae sp. nov., Geothrix edaphica sp. nov., Geothrix rubra sp. nov., and Geothrix limicola sp. nov., six novel members of Acidobacteriota isolated from soils.</title>
        <authorList>
            <person name="Itoh H."/>
            <person name="Sugisawa Y."/>
            <person name="Mise K."/>
            <person name="Xu Z."/>
            <person name="Kuniyasu M."/>
            <person name="Ushijima N."/>
            <person name="Kawano K."/>
            <person name="Kobayashi E."/>
            <person name="Shiratori Y."/>
            <person name="Masuda Y."/>
            <person name="Senoo K."/>
        </authorList>
    </citation>
    <scope>NUCLEOTIDE SEQUENCE [LARGE SCALE GENOMIC DNA]</scope>
    <source>
        <strain evidence="12">W79</strain>
    </source>
</reference>
<dbReference type="InterPro" id="IPR013767">
    <property type="entry name" value="PAS_fold"/>
</dbReference>
<keyword evidence="12" id="KW-1185">Reference proteome</keyword>
<feature type="domain" description="PAS" evidence="10">
    <location>
        <begin position="225"/>
        <end position="297"/>
    </location>
</feature>
<dbReference type="AlphaFoldDB" id="A0AA48GHU0"/>
<dbReference type="Pfam" id="PF02518">
    <property type="entry name" value="HATPase_c"/>
    <property type="match status" value="1"/>
</dbReference>
<dbReference type="InterPro" id="IPR036890">
    <property type="entry name" value="HATPase_C_sf"/>
</dbReference>
<dbReference type="PANTHER" id="PTHR45436:SF5">
    <property type="entry name" value="SENSOR HISTIDINE KINASE TRCS"/>
    <property type="match status" value="1"/>
</dbReference>
<dbReference type="InterPro" id="IPR003594">
    <property type="entry name" value="HATPase_dom"/>
</dbReference>
<dbReference type="InterPro" id="IPR035965">
    <property type="entry name" value="PAS-like_dom_sf"/>
</dbReference>
<keyword evidence="3" id="KW-0597">Phosphoprotein</keyword>
<evidence type="ECO:0000259" key="10">
    <source>
        <dbReference type="PROSITE" id="PS50112"/>
    </source>
</evidence>
<dbReference type="SUPFAM" id="SSF55874">
    <property type="entry name" value="ATPase domain of HSP90 chaperone/DNA topoisomerase II/histidine kinase"/>
    <property type="match status" value="1"/>
</dbReference>
<dbReference type="PROSITE" id="PS50109">
    <property type="entry name" value="HIS_KIN"/>
    <property type="match status" value="1"/>
</dbReference>
<keyword evidence="6" id="KW-0418">Kinase</keyword>
<feature type="transmembrane region" description="Helical" evidence="8">
    <location>
        <begin position="194"/>
        <end position="217"/>
    </location>
</feature>
<feature type="transmembrane region" description="Helical" evidence="8">
    <location>
        <begin position="14"/>
        <end position="35"/>
    </location>
</feature>
<evidence type="ECO:0000256" key="4">
    <source>
        <dbReference type="ARBA" id="ARBA00022679"/>
    </source>
</evidence>
<proteinExistence type="predicted"/>
<dbReference type="InterPro" id="IPR000014">
    <property type="entry name" value="PAS"/>
</dbReference>
<protein>
    <recommendedName>
        <fullName evidence="2">histidine kinase</fullName>
        <ecNumber evidence="2">2.7.13.3</ecNumber>
    </recommendedName>
</protein>
<dbReference type="EMBL" id="AP027080">
    <property type="protein sequence ID" value="BDU73151.1"/>
    <property type="molecule type" value="Genomic_DNA"/>
</dbReference>
<dbReference type="KEGG" id="msil:METEAL_23250"/>
<evidence type="ECO:0000256" key="1">
    <source>
        <dbReference type="ARBA" id="ARBA00000085"/>
    </source>
</evidence>
<sequence>MTTMDLLTSHYRRLRFLGVVALPFLGLLVWSWFLIHATKDAFLGFAHCSTWTLESSRHLEVLEDLQERISHFPYSSSPATDSAPLEVALDRLQASRKELGQRIHSESDPLLVAVDQAMADYLEQVDKVRRTVDLNAERTGSSPDRKRQEEVSRALAHLDHHHRIALSALNDLVRYHREMLEASVQDSRRNATQLSAFAGASLLAALGFGIALGIAFLQRGLKRQADRFVQTLVDTIPDGVVAWDQGGSILTANPGLTALLGKPPGFTCGNLEFSSMMPSEARKRLEAAGPDRAIRINLVHANGSLRAIEARVGTLNRAAGILYAAVLRDVSAQLDRERRLVSSQWQIQVGRQVASTARDLERALHPMLFAQEILQQSVPVDSSQAEALQTLQRSSEQAAVLLRQFSRMAGEAGEAPDVRYFDLQACLMEVIEAIQTERGTLHGIEMNLDPSPCPIRGPVGAVRRCFEVLIQRALDAAAGTTPIRVNSRRERNVATVQVLDPAIPPVPESDLARMFDPLFCFAASEPGDGFGLFNVWETMKSIGGTVEIALTQDGWTEFTLRFHLEEGT</sequence>
<dbReference type="Pfam" id="PF00989">
    <property type="entry name" value="PAS"/>
    <property type="match status" value="1"/>
</dbReference>
<keyword evidence="5 8" id="KW-0812">Transmembrane</keyword>
<gene>
    <name evidence="11" type="ORF">METEAL_23250</name>
</gene>
<keyword evidence="8" id="KW-0472">Membrane</keyword>
<evidence type="ECO:0000256" key="8">
    <source>
        <dbReference type="SAM" id="Phobius"/>
    </source>
</evidence>
<accession>A0AA48GHU0</accession>
<dbReference type="InterPro" id="IPR050428">
    <property type="entry name" value="TCS_sensor_his_kinase"/>
</dbReference>
<dbReference type="EC" id="2.7.13.3" evidence="2"/>
<dbReference type="Gene3D" id="3.30.565.10">
    <property type="entry name" value="Histidine kinase-like ATPase, C-terminal domain"/>
    <property type="match status" value="1"/>
</dbReference>
<dbReference type="Proteomes" id="UP001238179">
    <property type="component" value="Chromosome"/>
</dbReference>
<evidence type="ECO:0000256" key="7">
    <source>
        <dbReference type="ARBA" id="ARBA00022989"/>
    </source>
</evidence>
<evidence type="ECO:0000256" key="2">
    <source>
        <dbReference type="ARBA" id="ARBA00012438"/>
    </source>
</evidence>
<dbReference type="GO" id="GO:0004673">
    <property type="term" value="F:protein histidine kinase activity"/>
    <property type="evidence" value="ECO:0007669"/>
    <property type="project" value="UniProtKB-EC"/>
</dbReference>
<dbReference type="PROSITE" id="PS50112">
    <property type="entry name" value="PAS"/>
    <property type="match status" value="1"/>
</dbReference>
<dbReference type="PANTHER" id="PTHR45436">
    <property type="entry name" value="SENSOR HISTIDINE KINASE YKOH"/>
    <property type="match status" value="1"/>
</dbReference>
<keyword evidence="7 8" id="KW-1133">Transmembrane helix</keyword>
<feature type="domain" description="Histidine kinase" evidence="9">
    <location>
        <begin position="355"/>
        <end position="566"/>
    </location>
</feature>
<dbReference type="SUPFAM" id="SSF55785">
    <property type="entry name" value="PYP-like sensor domain (PAS domain)"/>
    <property type="match status" value="1"/>
</dbReference>
<comment type="catalytic activity">
    <reaction evidence="1">
        <text>ATP + protein L-histidine = ADP + protein N-phospho-L-histidine.</text>
        <dbReference type="EC" id="2.7.13.3"/>
    </reaction>
</comment>
<evidence type="ECO:0000256" key="3">
    <source>
        <dbReference type="ARBA" id="ARBA00022553"/>
    </source>
</evidence>
<dbReference type="RefSeq" id="WP_316411792.1">
    <property type="nucleotide sequence ID" value="NZ_AP027080.1"/>
</dbReference>
<keyword evidence="4" id="KW-0808">Transferase</keyword>
<evidence type="ECO:0000259" key="9">
    <source>
        <dbReference type="PROSITE" id="PS50109"/>
    </source>
</evidence>
<name>A0AA48GHU0_9BACT</name>
<evidence type="ECO:0000256" key="5">
    <source>
        <dbReference type="ARBA" id="ARBA00022692"/>
    </source>
</evidence>
<dbReference type="GO" id="GO:0006355">
    <property type="term" value="P:regulation of DNA-templated transcription"/>
    <property type="evidence" value="ECO:0007669"/>
    <property type="project" value="InterPro"/>
</dbReference>
<dbReference type="Gene3D" id="3.30.450.20">
    <property type="entry name" value="PAS domain"/>
    <property type="match status" value="1"/>
</dbReference>